<name>A0ABV0EK18_9BURK</name>
<sequence>MEIFQRIAAQMAAVALPLYAVSLTAVPRADTPVLLFLHWHGFRRAGARAALRPVPGSALQLNDRWQALEEIDAAMLEAGWRLGAWDVEREEHRACTRVGASSREALECLQAFGEHTDRQAAEALLLAEAPDREALLQVGAEKGFVRWQFRPVRGGLWAGTPGDETLCADGSRTPPCPVAPRPASHGGRGERPVRRTVYRLGRITRLILP</sequence>
<keyword evidence="3" id="KW-1185">Reference proteome</keyword>
<accession>A0ABV0EK18</accession>
<evidence type="ECO:0000256" key="1">
    <source>
        <dbReference type="SAM" id="MobiDB-lite"/>
    </source>
</evidence>
<feature type="region of interest" description="Disordered" evidence="1">
    <location>
        <begin position="170"/>
        <end position="190"/>
    </location>
</feature>
<proteinExistence type="predicted"/>
<evidence type="ECO:0000313" key="3">
    <source>
        <dbReference type="Proteomes" id="UP001482231"/>
    </source>
</evidence>
<reference evidence="2 3" key="1">
    <citation type="submission" date="2024-02" db="EMBL/GenBank/DDBJ databases">
        <title>New thermophilic sulfur-oxidizing bacteria from a hot springs of the Uzon caldera (Kamchatka, Russia).</title>
        <authorList>
            <person name="Dukat A.M."/>
            <person name="Elcheninov A.G."/>
            <person name="Frolov E.N."/>
        </authorList>
    </citation>
    <scope>NUCLEOTIDE SEQUENCE [LARGE SCALE GENOMIC DNA]</scope>
    <source>
        <strain evidence="2 3">AK1</strain>
    </source>
</reference>
<gene>
    <name evidence="2" type="ORF">V6E02_11820</name>
</gene>
<dbReference type="EMBL" id="JBAJEX010000012">
    <property type="protein sequence ID" value="MEO1767898.1"/>
    <property type="molecule type" value="Genomic_DNA"/>
</dbReference>
<protein>
    <submittedName>
        <fullName evidence="2">Diguanylate cyclase</fullName>
    </submittedName>
</protein>
<dbReference type="Proteomes" id="UP001482231">
    <property type="component" value="Unassembled WGS sequence"/>
</dbReference>
<comment type="caution">
    <text evidence="2">The sequence shown here is derived from an EMBL/GenBank/DDBJ whole genome shotgun (WGS) entry which is preliminary data.</text>
</comment>
<organism evidence="2 3">
    <name type="scientific">Thiobacter aerophilum</name>
    <dbReference type="NCBI Taxonomy" id="3121275"/>
    <lineage>
        <taxon>Bacteria</taxon>
        <taxon>Pseudomonadati</taxon>
        <taxon>Pseudomonadota</taxon>
        <taxon>Betaproteobacteria</taxon>
        <taxon>Burkholderiales</taxon>
        <taxon>Thiobacteraceae</taxon>
        <taxon>Thiobacter</taxon>
    </lineage>
</organism>
<evidence type="ECO:0000313" key="2">
    <source>
        <dbReference type="EMBL" id="MEO1767898.1"/>
    </source>
</evidence>
<dbReference type="RefSeq" id="WP_347309009.1">
    <property type="nucleotide sequence ID" value="NZ_JBAJEX010000012.1"/>
</dbReference>